<protein>
    <submittedName>
        <fullName evidence="1">Uncharacterized protein</fullName>
    </submittedName>
</protein>
<evidence type="ECO:0000313" key="1">
    <source>
        <dbReference type="EMBL" id="GBM16523.1"/>
    </source>
</evidence>
<comment type="caution">
    <text evidence="1">The sequence shown here is derived from an EMBL/GenBank/DDBJ whole genome shotgun (WGS) entry which is preliminary data.</text>
</comment>
<organism evidence="1 2">
    <name type="scientific">Araneus ventricosus</name>
    <name type="common">Orbweaver spider</name>
    <name type="synonym">Epeira ventricosa</name>
    <dbReference type="NCBI Taxonomy" id="182803"/>
    <lineage>
        <taxon>Eukaryota</taxon>
        <taxon>Metazoa</taxon>
        <taxon>Ecdysozoa</taxon>
        <taxon>Arthropoda</taxon>
        <taxon>Chelicerata</taxon>
        <taxon>Arachnida</taxon>
        <taxon>Araneae</taxon>
        <taxon>Araneomorphae</taxon>
        <taxon>Entelegynae</taxon>
        <taxon>Araneoidea</taxon>
        <taxon>Araneidae</taxon>
        <taxon>Araneus</taxon>
    </lineage>
</organism>
<proteinExistence type="predicted"/>
<evidence type="ECO:0000313" key="2">
    <source>
        <dbReference type="Proteomes" id="UP000499080"/>
    </source>
</evidence>
<dbReference type="Proteomes" id="UP000499080">
    <property type="component" value="Unassembled WGS sequence"/>
</dbReference>
<dbReference type="AlphaFoldDB" id="A0A4Y2DI88"/>
<gene>
    <name evidence="1" type="ORF">AVEN_148905_1</name>
</gene>
<accession>A0A4Y2DI88</accession>
<reference evidence="1 2" key="1">
    <citation type="journal article" date="2019" name="Sci. Rep.">
        <title>Orb-weaving spider Araneus ventricosus genome elucidates the spidroin gene catalogue.</title>
        <authorList>
            <person name="Kono N."/>
            <person name="Nakamura H."/>
            <person name="Ohtoshi R."/>
            <person name="Moran D.A.P."/>
            <person name="Shinohara A."/>
            <person name="Yoshida Y."/>
            <person name="Fujiwara M."/>
            <person name="Mori M."/>
            <person name="Tomita M."/>
            <person name="Arakawa K."/>
        </authorList>
    </citation>
    <scope>NUCLEOTIDE SEQUENCE [LARGE SCALE GENOMIC DNA]</scope>
</reference>
<sequence>MQWEWIGLHNTWVQKCVAVYSHGGYLYWETADERAEKVMVIEEVKYLRVDGLVTVSFNVWIIDIHSVA</sequence>
<dbReference type="EMBL" id="BGPR01000375">
    <property type="protein sequence ID" value="GBM16523.1"/>
    <property type="molecule type" value="Genomic_DNA"/>
</dbReference>
<keyword evidence="2" id="KW-1185">Reference proteome</keyword>
<name>A0A4Y2DI88_ARAVE</name>